<dbReference type="InterPro" id="IPR001245">
    <property type="entry name" value="Ser-Thr/Tyr_kinase_cat_dom"/>
</dbReference>
<name>A0ABN8NJ55_9CNID</name>
<dbReference type="EMBL" id="CALNXK010000020">
    <property type="protein sequence ID" value="CAH3107665.1"/>
    <property type="molecule type" value="Genomic_DNA"/>
</dbReference>
<dbReference type="Gene3D" id="1.10.510.10">
    <property type="entry name" value="Transferase(Phosphotransferase) domain 1"/>
    <property type="match status" value="1"/>
</dbReference>
<dbReference type="SMART" id="SM00219">
    <property type="entry name" value="TyrKc"/>
    <property type="match status" value="1"/>
</dbReference>
<dbReference type="CDD" id="cd00192">
    <property type="entry name" value="PTKc"/>
    <property type="match status" value="1"/>
</dbReference>
<sequence length="274" mass="31103">NYIYIFSYEASGTAKEKQDMIAELNVMKRLKPHHVLKLIGCCSISGPIQIVVGYLPYGDLLGYLRKSGGYSDSYNTGEKKPASKLTAKDHLSFAWMIADGMQYLATIKVIHRDLAARNILVGENQVCKISDFGLALDVNDDIYVRTSQARLPVKWMPPESLFHSESSTMSEVWSFGIVLWKVFTIGDSPYPGFNDTQTVSMLERGYRMQRPIHISEELFSIMSECWSEKPEERPTFKWICSADNRLIKDTKTCIDLDGYNDADYVNFDMAEGVQ</sequence>
<dbReference type="InterPro" id="IPR000719">
    <property type="entry name" value="Prot_kinase_dom"/>
</dbReference>
<dbReference type="InterPro" id="IPR020635">
    <property type="entry name" value="Tyr_kinase_cat_dom"/>
</dbReference>
<accession>A0ABN8NJ55</accession>
<dbReference type="InterPro" id="IPR008266">
    <property type="entry name" value="Tyr_kinase_AS"/>
</dbReference>
<dbReference type="Pfam" id="PF07714">
    <property type="entry name" value="PK_Tyr_Ser-Thr"/>
    <property type="match status" value="1"/>
</dbReference>
<dbReference type="PRINTS" id="PR00109">
    <property type="entry name" value="TYRKINASE"/>
</dbReference>
<dbReference type="PANTHER" id="PTHR24416:SF621">
    <property type="entry name" value="TYROSINE KINASE RECEPTOR CAD96CA"/>
    <property type="match status" value="1"/>
</dbReference>
<evidence type="ECO:0000313" key="3">
    <source>
        <dbReference type="Proteomes" id="UP001159405"/>
    </source>
</evidence>
<feature type="domain" description="Protein kinase" evidence="1">
    <location>
        <begin position="1"/>
        <end position="247"/>
    </location>
</feature>
<dbReference type="PROSITE" id="PS50011">
    <property type="entry name" value="PROTEIN_KINASE_DOM"/>
    <property type="match status" value="1"/>
</dbReference>
<feature type="non-terminal residue" evidence="2">
    <location>
        <position position="1"/>
    </location>
</feature>
<protein>
    <recommendedName>
        <fullName evidence="1">Protein kinase domain-containing protein</fullName>
    </recommendedName>
</protein>
<dbReference type="PANTHER" id="PTHR24416">
    <property type="entry name" value="TYROSINE-PROTEIN KINASE RECEPTOR"/>
    <property type="match status" value="1"/>
</dbReference>
<dbReference type="Proteomes" id="UP001159405">
    <property type="component" value="Unassembled WGS sequence"/>
</dbReference>
<dbReference type="InterPro" id="IPR011009">
    <property type="entry name" value="Kinase-like_dom_sf"/>
</dbReference>
<reference evidence="2 3" key="1">
    <citation type="submission" date="2022-05" db="EMBL/GenBank/DDBJ databases">
        <authorList>
            <consortium name="Genoscope - CEA"/>
            <person name="William W."/>
        </authorList>
    </citation>
    <scope>NUCLEOTIDE SEQUENCE [LARGE SCALE GENOMIC DNA]</scope>
</reference>
<evidence type="ECO:0000313" key="2">
    <source>
        <dbReference type="EMBL" id="CAH3107665.1"/>
    </source>
</evidence>
<dbReference type="PROSITE" id="PS00109">
    <property type="entry name" value="PROTEIN_KINASE_TYR"/>
    <property type="match status" value="1"/>
</dbReference>
<evidence type="ECO:0000259" key="1">
    <source>
        <dbReference type="PROSITE" id="PS50011"/>
    </source>
</evidence>
<organism evidence="2 3">
    <name type="scientific">Porites lobata</name>
    <dbReference type="NCBI Taxonomy" id="104759"/>
    <lineage>
        <taxon>Eukaryota</taxon>
        <taxon>Metazoa</taxon>
        <taxon>Cnidaria</taxon>
        <taxon>Anthozoa</taxon>
        <taxon>Hexacorallia</taxon>
        <taxon>Scleractinia</taxon>
        <taxon>Fungiina</taxon>
        <taxon>Poritidae</taxon>
        <taxon>Porites</taxon>
    </lineage>
</organism>
<dbReference type="InterPro" id="IPR050122">
    <property type="entry name" value="RTK"/>
</dbReference>
<dbReference type="PIRSF" id="PIRSF000615">
    <property type="entry name" value="TyrPK_CSF1-R"/>
    <property type="match status" value="1"/>
</dbReference>
<proteinExistence type="predicted"/>
<gene>
    <name evidence="2" type="ORF">PLOB_00016806</name>
</gene>
<dbReference type="SUPFAM" id="SSF56112">
    <property type="entry name" value="Protein kinase-like (PK-like)"/>
    <property type="match status" value="1"/>
</dbReference>
<keyword evidence="3" id="KW-1185">Reference proteome</keyword>
<comment type="caution">
    <text evidence="2">The sequence shown here is derived from an EMBL/GenBank/DDBJ whole genome shotgun (WGS) entry which is preliminary data.</text>
</comment>